<dbReference type="EMBL" id="BOOC01000010">
    <property type="protein sequence ID" value="GIH39746.1"/>
    <property type="molecule type" value="Genomic_DNA"/>
</dbReference>
<name>A0ABQ4FY49_9ACTN</name>
<protein>
    <recommendedName>
        <fullName evidence="3">Nucleotidyl transferase AbiEii/AbiGii toxin family protein</fullName>
    </recommendedName>
</protein>
<accession>A0ABQ4FY49</accession>
<proteinExistence type="predicted"/>
<reference evidence="1 2" key="1">
    <citation type="submission" date="2021-01" db="EMBL/GenBank/DDBJ databases">
        <title>Whole genome shotgun sequence of Microbispora corallina NBRC 16416.</title>
        <authorList>
            <person name="Komaki H."/>
            <person name="Tamura T."/>
        </authorList>
    </citation>
    <scope>NUCLEOTIDE SEQUENCE [LARGE SCALE GENOMIC DNA]</scope>
    <source>
        <strain evidence="1 2">NBRC 16416</strain>
    </source>
</reference>
<evidence type="ECO:0000313" key="2">
    <source>
        <dbReference type="Proteomes" id="UP000603904"/>
    </source>
</evidence>
<comment type="caution">
    <text evidence="1">The sequence shown here is derived from an EMBL/GenBank/DDBJ whole genome shotgun (WGS) entry which is preliminary data.</text>
</comment>
<organism evidence="1 2">
    <name type="scientific">Microbispora corallina</name>
    <dbReference type="NCBI Taxonomy" id="83302"/>
    <lineage>
        <taxon>Bacteria</taxon>
        <taxon>Bacillati</taxon>
        <taxon>Actinomycetota</taxon>
        <taxon>Actinomycetes</taxon>
        <taxon>Streptosporangiales</taxon>
        <taxon>Streptosporangiaceae</taxon>
        <taxon>Microbispora</taxon>
    </lineage>
</organism>
<keyword evidence="2" id="KW-1185">Reference proteome</keyword>
<dbReference type="Proteomes" id="UP000603904">
    <property type="component" value="Unassembled WGS sequence"/>
</dbReference>
<evidence type="ECO:0000313" key="1">
    <source>
        <dbReference type="EMBL" id="GIH39746.1"/>
    </source>
</evidence>
<dbReference type="RefSeq" id="WP_036327244.1">
    <property type="nucleotide sequence ID" value="NZ_BAAAGP010000004.1"/>
</dbReference>
<gene>
    <name evidence="1" type="ORF">Mco01_27460</name>
</gene>
<evidence type="ECO:0008006" key="3">
    <source>
        <dbReference type="Google" id="ProtNLM"/>
    </source>
</evidence>
<sequence>MEPSPFHLRLIDDARPVLDRYGLLLAGGYALRAHGCVDRPVDDLTFVTEDETPLPEVAAAVAGAYEGRGLTAEVCETAPRAARVVVTDEISGQAGEVTLLREPLRDRPADLGPCRVAGLDDAVGLKVRALHNRGLPRDFADVASVAGLYPFRLLEQLGAAHEDDWSAEDLVQRLETVDLLADEAFAAYGLDEERIAAVRRFAYAWVEDIKLRRVEDGDAEFDLDVPEID</sequence>